<feature type="domain" description="Cation-transporting P-type ATPase N-terminal" evidence="21">
    <location>
        <begin position="144"/>
        <end position="219"/>
    </location>
</feature>
<dbReference type="Pfam" id="PF00690">
    <property type="entry name" value="Cation_ATPase_N"/>
    <property type="match status" value="1"/>
</dbReference>
<keyword evidence="14" id="KW-0406">Ion transport</keyword>
<dbReference type="Pfam" id="PF00122">
    <property type="entry name" value="E1-E2_ATPase"/>
    <property type="match status" value="1"/>
</dbReference>
<dbReference type="InterPro" id="IPR044492">
    <property type="entry name" value="P_typ_ATPase_HD_dom"/>
</dbReference>
<evidence type="ECO:0000256" key="14">
    <source>
        <dbReference type="ARBA" id="ARBA00023065"/>
    </source>
</evidence>
<dbReference type="Pfam" id="PF00689">
    <property type="entry name" value="Cation_ATPase_C"/>
    <property type="match status" value="1"/>
</dbReference>
<gene>
    <name evidence="22" type="ORF">Micbo1qcDRAFT_235413</name>
</gene>
<feature type="transmembrane region" description="Helical" evidence="20">
    <location>
        <begin position="1017"/>
        <end position="1041"/>
    </location>
</feature>
<dbReference type="Gene3D" id="2.70.150.10">
    <property type="entry name" value="Calcium-transporting ATPase, cytoplasmic transduction domain A"/>
    <property type="match status" value="1"/>
</dbReference>
<evidence type="ECO:0000256" key="19">
    <source>
        <dbReference type="SAM" id="MobiDB-lite"/>
    </source>
</evidence>
<comment type="catalytic activity">
    <reaction evidence="16">
        <text>Ca(2+)(in) + ATP + H2O = Ca(2+)(out) + ADP + phosphate + H(+)</text>
        <dbReference type="Rhea" id="RHEA:18105"/>
        <dbReference type="ChEBI" id="CHEBI:15377"/>
        <dbReference type="ChEBI" id="CHEBI:15378"/>
        <dbReference type="ChEBI" id="CHEBI:29108"/>
        <dbReference type="ChEBI" id="CHEBI:30616"/>
        <dbReference type="ChEBI" id="CHEBI:43474"/>
        <dbReference type="ChEBI" id="CHEBI:456216"/>
        <dbReference type="EC" id="7.2.2.10"/>
    </reaction>
</comment>
<evidence type="ECO:0000256" key="8">
    <source>
        <dbReference type="ARBA" id="ARBA00022741"/>
    </source>
</evidence>
<evidence type="ECO:0000256" key="3">
    <source>
        <dbReference type="ARBA" id="ARBA00022448"/>
    </source>
</evidence>
<reference evidence="23" key="1">
    <citation type="submission" date="2016-02" db="EMBL/GenBank/DDBJ databases">
        <title>Draft genome sequence of Microdochium bolleyi, a fungal endophyte of beachgrass.</title>
        <authorList>
            <consortium name="DOE Joint Genome Institute"/>
            <person name="David A.S."/>
            <person name="May G."/>
            <person name="Haridas S."/>
            <person name="Lim J."/>
            <person name="Wang M."/>
            <person name="Labutti K."/>
            <person name="Lipzen A."/>
            <person name="Barry K."/>
            <person name="Grigoriev I.V."/>
        </authorList>
    </citation>
    <scope>NUCLEOTIDE SEQUENCE [LARGE SCALE GENOMIC DNA]</scope>
    <source>
        <strain evidence="23">J235TASD1</strain>
    </source>
</reference>
<evidence type="ECO:0000256" key="18">
    <source>
        <dbReference type="ARBA" id="ARBA00067965"/>
    </source>
</evidence>
<evidence type="ECO:0000259" key="21">
    <source>
        <dbReference type="SMART" id="SM00831"/>
    </source>
</evidence>
<dbReference type="FunFam" id="2.70.150.10:FF:000028">
    <property type="entry name" value="Calcium-transporting ATPase"/>
    <property type="match status" value="1"/>
</dbReference>
<keyword evidence="6 20" id="KW-0812">Transmembrane</keyword>
<dbReference type="InterPro" id="IPR006068">
    <property type="entry name" value="ATPase_P-typ_cation-transptr_C"/>
</dbReference>
<dbReference type="STRING" id="196109.A0A136IVX9"/>
<feature type="transmembrane region" description="Helical" evidence="20">
    <location>
        <begin position="970"/>
        <end position="996"/>
    </location>
</feature>
<feature type="transmembrane region" description="Helical" evidence="20">
    <location>
        <begin position="1137"/>
        <end position="1162"/>
    </location>
</feature>
<feature type="region of interest" description="Disordered" evidence="19">
    <location>
        <begin position="1323"/>
        <end position="1350"/>
    </location>
</feature>
<dbReference type="SFLD" id="SFLDG00002">
    <property type="entry name" value="C1.7:_P-type_atpase_like"/>
    <property type="match status" value="1"/>
</dbReference>
<evidence type="ECO:0000313" key="22">
    <source>
        <dbReference type="EMBL" id="KXJ89035.1"/>
    </source>
</evidence>
<evidence type="ECO:0000256" key="5">
    <source>
        <dbReference type="ARBA" id="ARBA00022568"/>
    </source>
</evidence>
<dbReference type="EC" id="7.2.2.10" evidence="2"/>
<keyword evidence="3" id="KW-0813">Transport</keyword>
<feature type="transmembrane region" description="Helical" evidence="20">
    <location>
        <begin position="1061"/>
        <end position="1078"/>
    </location>
</feature>
<proteinExistence type="predicted"/>
<dbReference type="InterPro" id="IPR023214">
    <property type="entry name" value="HAD_sf"/>
</dbReference>
<evidence type="ECO:0000256" key="6">
    <source>
        <dbReference type="ARBA" id="ARBA00022692"/>
    </source>
</evidence>
<comment type="subcellular location">
    <subcellularLocation>
        <location evidence="1">Vacuole membrane</location>
        <topology evidence="1">Multi-pass membrane protein</topology>
    </subcellularLocation>
</comment>
<dbReference type="PANTHER" id="PTHR24093:SF369">
    <property type="entry name" value="CALCIUM-TRANSPORTING ATPASE"/>
    <property type="match status" value="1"/>
</dbReference>
<keyword evidence="8" id="KW-0547">Nucleotide-binding</keyword>
<feature type="transmembrane region" description="Helical" evidence="20">
    <location>
        <begin position="943"/>
        <end position="964"/>
    </location>
</feature>
<dbReference type="Proteomes" id="UP000070501">
    <property type="component" value="Unassembled WGS sequence"/>
</dbReference>
<evidence type="ECO:0000313" key="23">
    <source>
        <dbReference type="Proteomes" id="UP000070501"/>
    </source>
</evidence>
<dbReference type="InterPro" id="IPR023299">
    <property type="entry name" value="ATPase_P-typ_cyto_dom_N"/>
</dbReference>
<evidence type="ECO:0000256" key="15">
    <source>
        <dbReference type="ARBA" id="ARBA00023136"/>
    </source>
</evidence>
<dbReference type="GO" id="GO:0005388">
    <property type="term" value="F:P-type calcium transporter activity"/>
    <property type="evidence" value="ECO:0007669"/>
    <property type="project" value="UniProtKB-EC"/>
</dbReference>
<evidence type="ECO:0000256" key="9">
    <source>
        <dbReference type="ARBA" id="ARBA00022837"/>
    </source>
</evidence>
<evidence type="ECO:0000256" key="16">
    <source>
        <dbReference type="ARBA" id="ARBA00048694"/>
    </source>
</evidence>
<keyword evidence="10" id="KW-0067">ATP-binding</keyword>
<dbReference type="GO" id="GO:0046872">
    <property type="term" value="F:metal ion binding"/>
    <property type="evidence" value="ECO:0007669"/>
    <property type="project" value="UniProtKB-KW"/>
</dbReference>
<keyword evidence="12" id="KW-1278">Translocase</keyword>
<dbReference type="InterPro" id="IPR008250">
    <property type="entry name" value="ATPase_P-typ_transduc_dom_A_sf"/>
</dbReference>
<dbReference type="InterPro" id="IPR059000">
    <property type="entry name" value="ATPase_P-type_domA"/>
</dbReference>
<dbReference type="GO" id="GO:0005774">
    <property type="term" value="C:vacuolar membrane"/>
    <property type="evidence" value="ECO:0007669"/>
    <property type="project" value="UniProtKB-SubCell"/>
</dbReference>
<evidence type="ECO:0000256" key="7">
    <source>
        <dbReference type="ARBA" id="ARBA00022723"/>
    </source>
</evidence>
<feature type="transmembrane region" description="Helical" evidence="20">
    <location>
        <begin position="407"/>
        <end position="428"/>
    </location>
</feature>
<keyword evidence="5" id="KW-0109">Calcium transport</keyword>
<evidence type="ECO:0000256" key="1">
    <source>
        <dbReference type="ARBA" id="ARBA00004128"/>
    </source>
</evidence>
<dbReference type="GO" id="GO:0006874">
    <property type="term" value="P:intracellular calcium ion homeostasis"/>
    <property type="evidence" value="ECO:0007669"/>
    <property type="project" value="TreeGrafter"/>
</dbReference>
<dbReference type="Pfam" id="PF13246">
    <property type="entry name" value="Cation_ATPase"/>
    <property type="match status" value="1"/>
</dbReference>
<dbReference type="SMART" id="SM00831">
    <property type="entry name" value="Cation_ATPase_N"/>
    <property type="match status" value="1"/>
</dbReference>
<dbReference type="EMBL" id="KQ964256">
    <property type="protein sequence ID" value="KXJ89035.1"/>
    <property type="molecule type" value="Genomic_DNA"/>
</dbReference>
<dbReference type="PANTHER" id="PTHR24093">
    <property type="entry name" value="CATION TRANSPORTING ATPASE"/>
    <property type="match status" value="1"/>
</dbReference>
<feature type="compositionally biased region" description="Basic and acidic residues" evidence="19">
    <location>
        <begin position="164"/>
        <end position="179"/>
    </location>
</feature>
<dbReference type="Gene3D" id="1.20.1110.10">
    <property type="entry name" value="Calcium-transporting ATPase, transmembrane domain"/>
    <property type="match status" value="1"/>
</dbReference>
<dbReference type="Gene3D" id="3.40.50.1000">
    <property type="entry name" value="HAD superfamily/HAD-like"/>
    <property type="match status" value="1"/>
</dbReference>
<feature type="region of interest" description="Disordered" evidence="19">
    <location>
        <begin position="744"/>
        <end position="764"/>
    </location>
</feature>
<evidence type="ECO:0000256" key="20">
    <source>
        <dbReference type="SAM" id="Phobius"/>
    </source>
</evidence>
<feature type="transmembrane region" description="Helical" evidence="20">
    <location>
        <begin position="1099"/>
        <end position="1117"/>
    </location>
</feature>
<dbReference type="PROSITE" id="PS00154">
    <property type="entry name" value="ATPASE_E1_E2"/>
    <property type="match status" value="1"/>
</dbReference>
<evidence type="ECO:0000256" key="11">
    <source>
        <dbReference type="ARBA" id="ARBA00022842"/>
    </source>
</evidence>
<keyword evidence="7" id="KW-0479">Metal-binding</keyword>
<dbReference type="InterPro" id="IPR001757">
    <property type="entry name" value="P_typ_ATPase"/>
</dbReference>
<dbReference type="FunCoup" id="A0A136IVX9">
    <property type="interactions" value="438"/>
</dbReference>
<feature type="region of interest" description="Disordered" evidence="19">
    <location>
        <begin position="1"/>
        <end position="62"/>
    </location>
</feature>
<dbReference type="InterPro" id="IPR023298">
    <property type="entry name" value="ATPase_P-typ_TM_dom_sf"/>
</dbReference>
<feature type="transmembrane region" description="Helical" evidence="20">
    <location>
        <begin position="203"/>
        <end position="222"/>
    </location>
</feature>
<keyword evidence="15 20" id="KW-0472">Membrane</keyword>
<dbReference type="FunFam" id="3.40.50.1000:FF:000018">
    <property type="entry name" value="Calcium-transporting ATPase"/>
    <property type="match status" value="1"/>
</dbReference>
<dbReference type="SFLD" id="SFLDF00027">
    <property type="entry name" value="p-type_atpase"/>
    <property type="match status" value="1"/>
</dbReference>
<feature type="region of interest" description="Disordered" evidence="19">
    <location>
        <begin position="1256"/>
        <end position="1285"/>
    </location>
</feature>
<keyword evidence="13 20" id="KW-1133">Transmembrane helix</keyword>
<protein>
    <recommendedName>
        <fullName evidence="18">Calcium-transporting ATPase 2</fullName>
        <ecNumber evidence="2">7.2.2.10</ecNumber>
    </recommendedName>
</protein>
<dbReference type="SUPFAM" id="SSF81653">
    <property type="entry name" value="Calcium ATPase, transduction domain A"/>
    <property type="match status" value="1"/>
</dbReference>
<keyword evidence="11" id="KW-0460">Magnesium</keyword>
<name>A0A136IVX9_9PEZI</name>
<dbReference type="InParanoid" id="A0A136IVX9"/>
<evidence type="ECO:0000256" key="17">
    <source>
        <dbReference type="ARBA" id="ARBA00059328"/>
    </source>
</evidence>
<evidence type="ECO:0000256" key="10">
    <source>
        <dbReference type="ARBA" id="ARBA00022840"/>
    </source>
</evidence>
<dbReference type="NCBIfam" id="TIGR01494">
    <property type="entry name" value="ATPase_P-type"/>
    <property type="match status" value="2"/>
</dbReference>
<evidence type="ECO:0000256" key="2">
    <source>
        <dbReference type="ARBA" id="ARBA00012790"/>
    </source>
</evidence>
<keyword evidence="9" id="KW-0106">Calcium</keyword>
<dbReference type="GO" id="GO:0005886">
    <property type="term" value="C:plasma membrane"/>
    <property type="evidence" value="ECO:0007669"/>
    <property type="project" value="TreeGrafter"/>
</dbReference>
<organism evidence="22 23">
    <name type="scientific">Microdochium bolleyi</name>
    <dbReference type="NCBI Taxonomy" id="196109"/>
    <lineage>
        <taxon>Eukaryota</taxon>
        <taxon>Fungi</taxon>
        <taxon>Dikarya</taxon>
        <taxon>Ascomycota</taxon>
        <taxon>Pezizomycotina</taxon>
        <taxon>Sordariomycetes</taxon>
        <taxon>Xylariomycetidae</taxon>
        <taxon>Xylariales</taxon>
        <taxon>Microdochiaceae</taxon>
        <taxon>Microdochium</taxon>
    </lineage>
</organism>
<accession>A0A136IVX9</accession>
<dbReference type="InterPro" id="IPR018303">
    <property type="entry name" value="ATPase_P-typ_P_site"/>
</dbReference>
<dbReference type="GO" id="GO:0005524">
    <property type="term" value="F:ATP binding"/>
    <property type="evidence" value="ECO:0007669"/>
    <property type="project" value="UniProtKB-KW"/>
</dbReference>
<dbReference type="SFLD" id="SFLDS00003">
    <property type="entry name" value="Haloacid_Dehalogenase"/>
    <property type="match status" value="1"/>
</dbReference>
<feature type="compositionally biased region" description="Polar residues" evidence="19">
    <location>
        <begin position="126"/>
        <end position="144"/>
    </location>
</feature>
<dbReference type="PRINTS" id="PR00119">
    <property type="entry name" value="CATATPASE"/>
</dbReference>
<dbReference type="GO" id="GO:0016887">
    <property type="term" value="F:ATP hydrolysis activity"/>
    <property type="evidence" value="ECO:0007669"/>
    <property type="project" value="InterPro"/>
</dbReference>
<dbReference type="SUPFAM" id="SSF81665">
    <property type="entry name" value="Calcium ATPase, transmembrane domain M"/>
    <property type="match status" value="1"/>
</dbReference>
<dbReference type="InterPro" id="IPR004014">
    <property type="entry name" value="ATPase_P-typ_cation-transptr_N"/>
</dbReference>
<feature type="region of interest" description="Disordered" evidence="19">
    <location>
        <begin position="120"/>
        <end position="182"/>
    </location>
</feature>
<dbReference type="SUPFAM" id="SSF56784">
    <property type="entry name" value="HAD-like"/>
    <property type="match status" value="1"/>
</dbReference>
<dbReference type="OrthoDB" id="3352408at2759"/>
<sequence>MASTPPAPGSRDAHDLSDKITSAQTNPVFDIDWSASDDDDDDLNHNNNRRRGSRASHPANDGKFAFSTAHLHQLSEARSPSALEAFGGIRGLAAGLRTNIETGLGVDEDRLDGTITRQDAFDAQHAASSRTSLPTKNEASTTPAPQAAEETHLTDLLHVPGLLGDDRPKGHRDRRDAFGENRLPQPKSKSFLELAWLAFNDKLIFLLVTSATISLALGIYEAVSADPEEESDGSNLEWVESVTIMAAVIVIVFASAANDYHKNYRFQKLNVKKQEGWVTVIRSGNAQRISVFDVLVGDILRVEAGDILHADGILVEGKGVQCDESSLTGEAEIVYKSPAVAHAGKFPPHDTGETESDAFVFSGTKVVHGIGAMLVTAVGTRSMYGRIQLSLRGVVEQTPLQVKLGRLAKYIIIVGFIVGTIFFFAQFIRWCVNLQYHQGGPEDKGESFLKIFMLAVTVVVIGVPEGLSLAVAVALAFGTSRMLRDNNLVRLLRSCEVMGNATTICSDKTGTLTQNKMSVVTGIVGTEQFGGDEVGVAHKVKDTSAGAKSESDEPAELDNSHDAVHATARYVGLTQFAQGLNSDVKGLLRDMVALNTTAFEQSQSGGGGVAGNEADPSQGDLFIGSGTETALLRFGREHLGMGPLAEERKNTEIVEMLPFNPVRKWMGVVVALPGSEGVARKYRLLVKGAAEMLLDRCSMILEKPEGGLAAKELDSSLRQQLEDLTTEYAKRQLRPIALAYRDLPEWPPHSGQPSSSALEHQPQHDTDRIIEEAAEQLTFIGTLGVHDPLRPEVVDAVRQCQTAGVFVRMVTGDNIETAKSIAQECGIFTAGGIALDGPTFRALTEAERDVVLPRLQVLARSSPDDKEVLVRHLRRLGETVAVTGDGTNDAFALKAADVGFAMGVSGTDVAKEASAIILMDDNFASIVSALKWGRVINDSAKKFCQFQFTINITAGLLTIVTTLVENVEAAVFAVIQLLWLNLIMDIFAALALATDFPTKTLLHRRPDPRNAPIITPTMWKMVLGQAVYQLVVIFTLHYTGFDYFMGAGGGMAGVESWNPQRQMQTFVFNCYMFMQVFNQTNCRRTDNRFNVFEGIHRNTWFLLVQVITIGGQVAIVLKGGSAFQTEPLTAAQWGWSLFFGLLTFPVGALIRMVPDSVVLLVASKYLKPLAWPIVKVVRWSRERKLIKTLEKEMKEAAEVAAAERAKRGLNVDEDEDDGDEERQIRRMHWRLGRRRNPQKQQLRRQAKMQIAKSKSTLPGDANATGVLENGQGGGETARPVSSKAQTPEFMEALTKRLSRAGDESTMAAAKLSANQHSLACFQVHPDTQRDDPVFVPPGTSSSKLPPSQDPEVLQYLGFATGRK</sequence>
<feature type="transmembrane region" description="Helical" evidence="20">
    <location>
        <begin position="242"/>
        <end position="260"/>
    </location>
</feature>
<feature type="transmembrane region" description="Helical" evidence="20">
    <location>
        <begin position="448"/>
        <end position="477"/>
    </location>
</feature>
<comment type="function">
    <text evidence="17">This magnesium-dependent enzyme catalyzes the hydrolysis of ATP coupled with the transport of calcium. Transports the calcium to the vacuole and participates in the control of the cytosolic free calcium.</text>
</comment>
<dbReference type="InterPro" id="IPR036412">
    <property type="entry name" value="HAD-like_sf"/>
</dbReference>
<keyword evidence="23" id="KW-1185">Reference proteome</keyword>
<evidence type="ECO:0000256" key="4">
    <source>
        <dbReference type="ARBA" id="ARBA00022554"/>
    </source>
</evidence>
<dbReference type="SUPFAM" id="SSF81660">
    <property type="entry name" value="Metal cation-transporting ATPase, ATP-binding domain N"/>
    <property type="match status" value="1"/>
</dbReference>
<dbReference type="Gene3D" id="3.40.1110.10">
    <property type="entry name" value="Calcium-transporting ATPase, cytoplasmic domain N"/>
    <property type="match status" value="1"/>
</dbReference>
<keyword evidence="4" id="KW-0926">Vacuole</keyword>
<evidence type="ECO:0000256" key="12">
    <source>
        <dbReference type="ARBA" id="ARBA00022967"/>
    </source>
</evidence>
<evidence type="ECO:0000256" key="13">
    <source>
        <dbReference type="ARBA" id="ARBA00022989"/>
    </source>
</evidence>